<keyword evidence="2" id="KW-1185">Reference proteome</keyword>
<evidence type="ECO:0008006" key="3">
    <source>
        <dbReference type="Google" id="ProtNLM"/>
    </source>
</evidence>
<name>A0A1E7ZG34_9ALTE</name>
<organism evidence="1 2">
    <name type="scientific">Alteromonas confluentis</name>
    <dbReference type="NCBI Taxonomy" id="1656094"/>
    <lineage>
        <taxon>Bacteria</taxon>
        <taxon>Pseudomonadati</taxon>
        <taxon>Pseudomonadota</taxon>
        <taxon>Gammaproteobacteria</taxon>
        <taxon>Alteromonadales</taxon>
        <taxon>Alteromonadaceae</taxon>
        <taxon>Alteromonas/Salinimonas group</taxon>
        <taxon>Alteromonas</taxon>
    </lineage>
</organism>
<dbReference type="OrthoDB" id="5459344at2"/>
<dbReference type="AlphaFoldDB" id="A0A1E7ZG34"/>
<dbReference type="EMBL" id="MDHN01000004">
    <property type="protein sequence ID" value="OFC72467.1"/>
    <property type="molecule type" value="Genomic_DNA"/>
</dbReference>
<comment type="caution">
    <text evidence="1">The sequence shown here is derived from an EMBL/GenBank/DDBJ whole genome shotgun (WGS) entry which is preliminary data.</text>
</comment>
<dbReference type="InterPro" id="IPR007486">
    <property type="entry name" value="YebE"/>
</dbReference>
<dbReference type="STRING" id="1656094.BFC18_02590"/>
<dbReference type="RefSeq" id="WP_070123382.1">
    <property type="nucleotide sequence ID" value="NZ_MDHN01000004.1"/>
</dbReference>
<evidence type="ECO:0000313" key="2">
    <source>
        <dbReference type="Proteomes" id="UP000175691"/>
    </source>
</evidence>
<dbReference type="Proteomes" id="UP000175691">
    <property type="component" value="Unassembled WGS sequence"/>
</dbReference>
<dbReference type="InterPro" id="IPR029024">
    <property type="entry name" value="TerB-like"/>
</dbReference>
<reference evidence="1 2" key="1">
    <citation type="submission" date="2016-08" db="EMBL/GenBank/DDBJ databases">
        <authorList>
            <person name="Seilhamer J.J."/>
        </authorList>
    </citation>
    <scope>NUCLEOTIDE SEQUENCE [LARGE SCALE GENOMIC DNA]</scope>
    <source>
        <strain evidence="1 2">KCTC 42603</strain>
    </source>
</reference>
<sequence length="103" mass="11509">MIAAAKADGHIDETEMKHIHEALANSAIGSDEKQFLEREINKPLDPSEVAALASTPAEASEIYLASCLVIDEKNHMETVYLQELARMLKLDDEMVRRLNESSR</sequence>
<dbReference type="CDD" id="cd07178">
    <property type="entry name" value="terB_like_YebE"/>
    <property type="match status" value="1"/>
</dbReference>
<evidence type="ECO:0000313" key="1">
    <source>
        <dbReference type="EMBL" id="OFC72467.1"/>
    </source>
</evidence>
<dbReference type="Pfam" id="PF04391">
    <property type="entry name" value="DUF533"/>
    <property type="match status" value="1"/>
</dbReference>
<protein>
    <recommendedName>
        <fullName evidence="3">Co-chaperone DjlA N-terminal domain-containing protein</fullName>
    </recommendedName>
</protein>
<proteinExistence type="predicted"/>
<gene>
    <name evidence="1" type="ORF">BFC18_02590</name>
</gene>
<accession>A0A1E7ZG34</accession>
<dbReference type="SUPFAM" id="SSF158682">
    <property type="entry name" value="TerB-like"/>
    <property type="match status" value="1"/>
</dbReference>